<evidence type="ECO:0000313" key="3">
    <source>
        <dbReference type="EMBL" id="OGX81330.1"/>
    </source>
</evidence>
<protein>
    <recommendedName>
        <fullName evidence="2">DUF1648 domain-containing protein</fullName>
    </recommendedName>
</protein>
<evidence type="ECO:0000256" key="1">
    <source>
        <dbReference type="SAM" id="Phobius"/>
    </source>
</evidence>
<keyword evidence="1" id="KW-0812">Transmembrane</keyword>
<feature type="transmembrane region" description="Helical" evidence="1">
    <location>
        <begin position="20"/>
        <end position="40"/>
    </location>
</feature>
<proteinExistence type="predicted"/>
<accession>A0A1G1SRR8</accession>
<comment type="caution">
    <text evidence="3">The sequence shown here is derived from an EMBL/GenBank/DDBJ whole genome shotgun (WGS) entry which is preliminary data.</text>
</comment>
<dbReference type="Proteomes" id="UP000177791">
    <property type="component" value="Unassembled WGS sequence"/>
</dbReference>
<dbReference type="InterPro" id="IPR012867">
    <property type="entry name" value="DUF1648"/>
</dbReference>
<dbReference type="AlphaFoldDB" id="A0A1G1SRR8"/>
<dbReference type="Pfam" id="PF07853">
    <property type="entry name" value="DUF1648"/>
    <property type="match status" value="1"/>
</dbReference>
<feature type="domain" description="DUF1648" evidence="2">
    <location>
        <begin position="25"/>
        <end position="70"/>
    </location>
</feature>
<dbReference type="STRING" id="1908236.BEN48_06610"/>
<evidence type="ECO:0000313" key="4">
    <source>
        <dbReference type="Proteomes" id="UP000177791"/>
    </source>
</evidence>
<keyword evidence="1" id="KW-1133">Transmembrane helix</keyword>
<feature type="transmembrane region" description="Helical" evidence="1">
    <location>
        <begin position="111"/>
        <end position="129"/>
    </location>
</feature>
<name>A0A1G1SRR8_9BACT</name>
<gene>
    <name evidence="3" type="ORF">BEN48_06610</name>
</gene>
<keyword evidence="1" id="KW-0472">Membrane</keyword>
<dbReference type="EMBL" id="MDZC01000123">
    <property type="protein sequence ID" value="OGX81330.1"/>
    <property type="molecule type" value="Genomic_DNA"/>
</dbReference>
<reference evidence="3 4" key="1">
    <citation type="submission" date="2016-08" db="EMBL/GenBank/DDBJ databases">
        <title>Hymenobacter coccineus sp. nov., Hymenobacter lapidarius sp. nov. and Hymenobacter glacialis sp. nov., isolated from Antarctic soil.</title>
        <authorList>
            <person name="Sedlacek I."/>
            <person name="Kralova S."/>
            <person name="Kyrova K."/>
            <person name="Maslanova I."/>
            <person name="Stankova E."/>
            <person name="Vrbovska V."/>
            <person name="Nemec M."/>
            <person name="Bartak M."/>
            <person name="Svec P."/>
            <person name="Busse H.-J."/>
            <person name="Pantucek R."/>
        </authorList>
    </citation>
    <scope>NUCLEOTIDE SEQUENCE [LARGE SCALE GENOMIC DNA]</scope>
    <source>
        <strain evidence="3 4">CCM 8648</strain>
    </source>
</reference>
<organism evidence="3 4">
    <name type="scientific">Hymenobacter glacialis</name>
    <dbReference type="NCBI Taxonomy" id="1908236"/>
    <lineage>
        <taxon>Bacteria</taxon>
        <taxon>Pseudomonadati</taxon>
        <taxon>Bacteroidota</taxon>
        <taxon>Cytophagia</taxon>
        <taxon>Cytophagales</taxon>
        <taxon>Hymenobacteraceae</taxon>
        <taxon>Hymenobacter</taxon>
    </lineage>
</organism>
<keyword evidence="4" id="KW-1185">Reference proteome</keyword>
<evidence type="ECO:0000259" key="2">
    <source>
        <dbReference type="Pfam" id="PF07853"/>
    </source>
</evidence>
<feature type="transmembrane region" description="Helical" evidence="1">
    <location>
        <begin position="141"/>
        <end position="159"/>
    </location>
</feature>
<feature type="transmembrane region" description="Helical" evidence="1">
    <location>
        <begin position="60"/>
        <end position="80"/>
    </location>
</feature>
<sequence>METRPKIIIAPTPGDSQRELLAWGLLAFLWALATWSYFQIPDTVPVHYNFAGQPDRYGEKAGVLHLPMVATVLFVAMTALGRFPHVLNYPSAITAANAPGKYRSAVRLLQGLKTVIVLVFLFLVFRTYQTATEQASGLGGWFLPVALGFVLLLVLWYLVRDKSAS</sequence>